<feature type="region of interest" description="Disordered" evidence="2">
    <location>
        <begin position="805"/>
        <end position="893"/>
    </location>
</feature>
<dbReference type="InterPro" id="IPR016024">
    <property type="entry name" value="ARM-type_fold"/>
</dbReference>
<feature type="region of interest" description="Disordered" evidence="2">
    <location>
        <begin position="643"/>
        <end position="668"/>
    </location>
</feature>
<evidence type="ECO:0000256" key="1">
    <source>
        <dbReference type="ARBA" id="ARBA00005744"/>
    </source>
</evidence>
<feature type="compositionally biased region" description="Polar residues" evidence="2">
    <location>
        <begin position="645"/>
        <end position="664"/>
    </location>
</feature>
<name>A0AAV3XZ91_9GAST</name>
<sequence length="1211" mass="130876">MTRVLYSSGREVEPNINTPSPCTGADTNSHSRSNGSSNNNNNGFTSSDGYPGARHRLFQHPLLPQHSQSLACLPIIEDTNNSEDNANNNISTVNGGGIIHSSQSVSDLNHYQKRNLQNHSLQQQQQQPWHSQHQHHRSNSSSTSRLQPQSYLRLGSEGLSRSSSHLMSIRDSPGRASMPVSRSHSFGGVSVGSASSAGGISGSHSSMSPASIPPVLGGTLRGVPGARQGRSQLVSQYGGIGRSFHRKSPKVPKVPRPARALMVFDSVKRGIGEFIQATHEDIAQLMASETGTSTAQQIKSAERYLKRLEFHLAKIDELHDCYMLQQQLREGARNMARAYNSSSSLSRKDSLANVKYGYKECSQIMCAIEAQLENMLGTFSCRLKGIAGFARLVPGDVFEVVIKHGAQKWKTRGRIEKNNSQRWDVLDYTFKCLVGDTLSIKASEVRAFKTVVLGQKNCEICQPSSHDAPGHGLFSANPQLMTVSINVHGSLKLSIIITWNPLDGMDETAMYFEPPSRPQGSTRRRPFSVAVPNGSLFGSSSDLVAGLGPESRRSIAGPSASYGASGPYVYSGFLQQRDDSGIYGSATSLPSNKMQDSPQQQASPVMQHIRTGGPGVAGNSPGGPPFLTPDLHGVRSRPHTVIALDQQSIRSQPAQASGPGSSAGNERPLSSHIQMEAGVTAATTVSSLSSSSSSSLQAQQLQQYQHTGTIEVIQAQIPGVLTQTAGHEATESGLTVEEALGSLTTTLEDFLGHYPELRALEEIVPKLEALVKKPSAPSSRSSSMSVSIEGAIEEAFDFLNTEDALDEEDEDGAELDEKPEEIKTSSEKKKSNKSTRSDSDAMDSVVSPDSTAKTADSGIESLARRLQEDRGSSVGGGSSLGGSSSSPVPPSSGNEQVDLALVLHLTYCDKLLENLGNYGPLKSREFHSLERLQQQALILQQLVDVAEASPQVDLHAVLSEQAVEKSVRELWVFCVDQTQLYVHPEKVVSVMENKFGPKLQEQFDIRPIRVFHRAMACMLDVPVYSPEVGRSSAVTVYQFANFFKEHGLAKLENIALDLRLMDRLRAGQPDTVIKTILTLREDIPSPPCLKTLSSLLVAGGSTTREMAQSAASYLRVVARDRAKRDQVMVVLVEGLEDHLAEVRAGSCVGLAVIEAEESLKQLVHVNQSDPSSTVRKRAKEALYSLGDAGRKAVEEAQLGTQGFQGLQVRKL</sequence>
<evidence type="ECO:0000313" key="5">
    <source>
        <dbReference type="Proteomes" id="UP000735302"/>
    </source>
</evidence>
<dbReference type="Proteomes" id="UP000735302">
    <property type="component" value="Unassembled WGS sequence"/>
</dbReference>
<feature type="compositionally biased region" description="Acidic residues" evidence="2">
    <location>
        <begin position="805"/>
        <end position="819"/>
    </location>
</feature>
<feature type="compositionally biased region" description="Low complexity" evidence="2">
    <location>
        <begin position="180"/>
        <end position="210"/>
    </location>
</feature>
<feature type="compositionally biased region" description="Low complexity" evidence="2">
    <location>
        <begin position="28"/>
        <end position="47"/>
    </location>
</feature>
<dbReference type="InterPro" id="IPR026136">
    <property type="entry name" value="RIPOR3"/>
</dbReference>
<evidence type="ECO:0000313" key="4">
    <source>
        <dbReference type="EMBL" id="GFN76144.1"/>
    </source>
</evidence>
<dbReference type="Gene3D" id="1.25.10.10">
    <property type="entry name" value="Leucine-rich Repeat Variant"/>
    <property type="match status" value="1"/>
</dbReference>
<dbReference type="Pfam" id="PF15903">
    <property type="entry name" value="PL48"/>
    <property type="match status" value="1"/>
</dbReference>
<dbReference type="PANTHER" id="PTHR15829:SF13">
    <property type="entry name" value="FAM65 N-TERMINAL DOMAIN-CONTAINING PROTEIN"/>
    <property type="match status" value="1"/>
</dbReference>
<accession>A0AAV3XZ91</accession>
<comment type="similarity">
    <text evidence="1">Belongs to the RIPOR family.</text>
</comment>
<dbReference type="InterPro" id="IPR031780">
    <property type="entry name" value="FAM65_N"/>
</dbReference>
<evidence type="ECO:0000259" key="3">
    <source>
        <dbReference type="Pfam" id="PF15903"/>
    </source>
</evidence>
<dbReference type="AlphaFoldDB" id="A0AAV3XZ91"/>
<reference evidence="4 5" key="1">
    <citation type="journal article" date="2021" name="Elife">
        <title>Chloroplast acquisition without the gene transfer in kleptoplastic sea slugs, Plakobranchus ocellatus.</title>
        <authorList>
            <person name="Maeda T."/>
            <person name="Takahashi S."/>
            <person name="Yoshida T."/>
            <person name="Shimamura S."/>
            <person name="Takaki Y."/>
            <person name="Nagai Y."/>
            <person name="Toyoda A."/>
            <person name="Suzuki Y."/>
            <person name="Arimoto A."/>
            <person name="Ishii H."/>
            <person name="Satoh N."/>
            <person name="Nishiyama T."/>
            <person name="Hasebe M."/>
            <person name="Maruyama T."/>
            <person name="Minagawa J."/>
            <person name="Obokata J."/>
            <person name="Shigenobu S."/>
        </authorList>
    </citation>
    <scope>NUCLEOTIDE SEQUENCE [LARGE SCALE GENOMIC DNA]</scope>
</reference>
<feature type="compositionally biased region" description="Low complexity" evidence="2">
    <location>
        <begin position="139"/>
        <end position="171"/>
    </location>
</feature>
<feature type="compositionally biased region" description="Polar residues" evidence="2">
    <location>
        <begin position="15"/>
        <end position="27"/>
    </location>
</feature>
<feature type="domain" description="FAM65 N-terminal" evidence="3">
    <location>
        <begin position="245"/>
        <end position="533"/>
    </location>
</feature>
<proteinExistence type="inferred from homology"/>
<gene>
    <name evidence="4" type="ORF">PoB_000265000</name>
</gene>
<keyword evidence="5" id="KW-1185">Reference proteome</keyword>
<feature type="region of interest" description="Disordered" evidence="2">
    <location>
        <begin position="118"/>
        <end position="226"/>
    </location>
</feature>
<dbReference type="PANTHER" id="PTHR15829">
    <property type="entry name" value="PROTEIN KINASE PKN/PRK1, EFFECTOR"/>
    <property type="match status" value="1"/>
</dbReference>
<dbReference type="SUPFAM" id="SSF48371">
    <property type="entry name" value="ARM repeat"/>
    <property type="match status" value="1"/>
</dbReference>
<evidence type="ECO:0000256" key="2">
    <source>
        <dbReference type="SAM" id="MobiDB-lite"/>
    </source>
</evidence>
<feature type="compositionally biased region" description="Basic and acidic residues" evidence="2">
    <location>
        <begin position="862"/>
        <end position="871"/>
    </location>
</feature>
<feature type="compositionally biased region" description="Basic and acidic residues" evidence="2">
    <location>
        <begin position="820"/>
        <end position="839"/>
    </location>
</feature>
<feature type="compositionally biased region" description="Low complexity" evidence="2">
    <location>
        <begin position="118"/>
        <end position="131"/>
    </location>
</feature>
<feature type="compositionally biased region" description="Polar residues" evidence="2">
    <location>
        <begin position="585"/>
        <end position="604"/>
    </location>
</feature>
<dbReference type="EMBL" id="BLXT01000362">
    <property type="protein sequence ID" value="GFN76144.1"/>
    <property type="molecule type" value="Genomic_DNA"/>
</dbReference>
<organism evidence="4 5">
    <name type="scientific">Plakobranchus ocellatus</name>
    <dbReference type="NCBI Taxonomy" id="259542"/>
    <lineage>
        <taxon>Eukaryota</taxon>
        <taxon>Metazoa</taxon>
        <taxon>Spiralia</taxon>
        <taxon>Lophotrochozoa</taxon>
        <taxon>Mollusca</taxon>
        <taxon>Gastropoda</taxon>
        <taxon>Heterobranchia</taxon>
        <taxon>Euthyneura</taxon>
        <taxon>Panpulmonata</taxon>
        <taxon>Sacoglossa</taxon>
        <taxon>Placobranchoidea</taxon>
        <taxon>Plakobranchidae</taxon>
        <taxon>Plakobranchus</taxon>
    </lineage>
</organism>
<feature type="region of interest" description="Disordered" evidence="2">
    <location>
        <begin position="581"/>
        <end position="625"/>
    </location>
</feature>
<feature type="region of interest" description="Disordered" evidence="2">
    <location>
        <begin position="1"/>
        <end position="55"/>
    </location>
</feature>
<dbReference type="InterPro" id="IPR011989">
    <property type="entry name" value="ARM-like"/>
</dbReference>
<comment type="caution">
    <text evidence="4">The sequence shown here is derived from an EMBL/GenBank/DDBJ whole genome shotgun (WGS) entry which is preliminary data.</text>
</comment>
<protein>
    <submittedName>
        <fullName evidence="4">Protein fam65c</fullName>
    </submittedName>
</protein>